<dbReference type="SMART" id="SM00290">
    <property type="entry name" value="ZnF_UBP"/>
    <property type="match status" value="1"/>
</dbReference>
<protein>
    <recommendedName>
        <fullName evidence="17">Ubiquitin carboxyl-terminal hydrolase</fullName>
        <ecNumber evidence="17">3.4.19.12</ecNumber>
    </recommendedName>
</protein>
<dbReference type="Proteomes" id="UP001501940">
    <property type="component" value="Chromosome 17"/>
</dbReference>
<keyword evidence="8" id="KW-0479">Metal-binding</keyword>
<evidence type="ECO:0000256" key="18">
    <source>
        <dbReference type="SAM" id="MobiDB-lite"/>
    </source>
</evidence>
<comment type="similarity">
    <text evidence="4">Belongs to the peptidase C19 family. USP20/USP33 subfamily.</text>
</comment>
<evidence type="ECO:0000256" key="11">
    <source>
        <dbReference type="ARBA" id="ARBA00022786"/>
    </source>
</evidence>
<evidence type="ECO:0000256" key="10">
    <source>
        <dbReference type="ARBA" id="ARBA00022771"/>
    </source>
</evidence>
<organism evidence="23 24">
    <name type="scientific">Amphiprion ocellaris</name>
    <name type="common">Clown anemonefish</name>
    <dbReference type="NCBI Taxonomy" id="80972"/>
    <lineage>
        <taxon>Eukaryota</taxon>
        <taxon>Metazoa</taxon>
        <taxon>Chordata</taxon>
        <taxon>Craniata</taxon>
        <taxon>Vertebrata</taxon>
        <taxon>Euteleostomi</taxon>
        <taxon>Actinopterygii</taxon>
        <taxon>Neopterygii</taxon>
        <taxon>Teleostei</taxon>
        <taxon>Neoteleostei</taxon>
        <taxon>Acanthomorphata</taxon>
        <taxon>Ovalentaria</taxon>
        <taxon>Pomacentridae</taxon>
        <taxon>Amphiprion</taxon>
    </lineage>
</organism>
<dbReference type="GO" id="GO:0016579">
    <property type="term" value="P:protein deubiquitination"/>
    <property type="evidence" value="ECO:0007669"/>
    <property type="project" value="InterPro"/>
</dbReference>
<keyword evidence="7 17" id="KW-0645">Protease</keyword>
<evidence type="ECO:0000256" key="13">
    <source>
        <dbReference type="ARBA" id="ARBA00022807"/>
    </source>
</evidence>
<dbReference type="Pfam" id="PF00443">
    <property type="entry name" value="UCH"/>
    <property type="match status" value="1"/>
</dbReference>
<keyword evidence="19" id="KW-0812">Transmembrane</keyword>
<evidence type="ECO:0000259" key="21">
    <source>
        <dbReference type="PROSITE" id="PS50271"/>
    </source>
</evidence>
<evidence type="ECO:0000256" key="16">
    <source>
        <dbReference type="PROSITE-ProRule" id="PRU00502"/>
    </source>
</evidence>
<keyword evidence="19" id="KW-1133">Transmembrane helix</keyword>
<dbReference type="PROSITE" id="PS50271">
    <property type="entry name" value="ZF_UBP"/>
    <property type="match status" value="1"/>
</dbReference>
<keyword evidence="11 17" id="KW-0833">Ubl conjugation pathway</keyword>
<feature type="domain" description="DUSP" evidence="22">
    <location>
        <begin position="624"/>
        <end position="717"/>
    </location>
</feature>
<evidence type="ECO:0000256" key="15">
    <source>
        <dbReference type="ARBA" id="ARBA00023212"/>
    </source>
</evidence>
<dbReference type="SUPFAM" id="SSF143791">
    <property type="entry name" value="DUSP-like"/>
    <property type="match status" value="2"/>
</dbReference>
<gene>
    <name evidence="23" type="primary">USP20</name>
</gene>
<dbReference type="FunFam" id="3.30.40.10:FF:000065">
    <property type="entry name" value="Ubiquitinyl hydrolase 1"/>
    <property type="match status" value="1"/>
</dbReference>
<dbReference type="InterPro" id="IPR018200">
    <property type="entry name" value="USP_CS"/>
</dbReference>
<dbReference type="Gene3D" id="3.90.70.10">
    <property type="entry name" value="Cysteine proteinases"/>
    <property type="match status" value="2"/>
</dbReference>
<keyword evidence="14" id="KW-0862">Zinc</keyword>
<evidence type="ECO:0000256" key="6">
    <source>
        <dbReference type="ARBA" id="ARBA00022583"/>
    </source>
</evidence>
<evidence type="ECO:0000256" key="4">
    <source>
        <dbReference type="ARBA" id="ARBA00008269"/>
    </source>
</evidence>
<dbReference type="Pfam" id="PF02148">
    <property type="entry name" value="zf-UBP"/>
    <property type="match status" value="1"/>
</dbReference>
<dbReference type="InterPro" id="IPR038765">
    <property type="entry name" value="Papain-like_cys_pep_sf"/>
</dbReference>
<evidence type="ECO:0000313" key="24">
    <source>
        <dbReference type="Proteomes" id="UP001501940"/>
    </source>
</evidence>
<feature type="domain" description="DUSP" evidence="22">
    <location>
        <begin position="726"/>
        <end position="828"/>
    </location>
</feature>
<dbReference type="SUPFAM" id="SSF54001">
    <property type="entry name" value="Cysteine proteinases"/>
    <property type="match status" value="1"/>
</dbReference>
<dbReference type="FunFam" id="3.30.2230.10:FF:000002">
    <property type="entry name" value="Ubiquitinyl hydrolase 1"/>
    <property type="match status" value="1"/>
</dbReference>
<keyword evidence="19" id="KW-0472">Membrane</keyword>
<comment type="catalytic activity">
    <reaction evidence="1 17">
        <text>Thiol-dependent hydrolysis of ester, thioester, amide, peptide and isopeptide bonds formed by the C-terminal Gly of ubiquitin (a 76-residue protein attached to proteins as an intracellular targeting signal).</text>
        <dbReference type="EC" id="3.4.19.12"/>
    </reaction>
</comment>
<feature type="transmembrane region" description="Helical" evidence="19">
    <location>
        <begin position="117"/>
        <end position="142"/>
    </location>
</feature>
<dbReference type="SUPFAM" id="SSF57850">
    <property type="entry name" value="RING/U-box"/>
    <property type="match status" value="1"/>
</dbReference>
<dbReference type="AlphaFoldDB" id="A0A3Q1CJ78"/>
<evidence type="ECO:0000256" key="7">
    <source>
        <dbReference type="ARBA" id="ARBA00022670"/>
    </source>
</evidence>
<feature type="compositionally biased region" description="Basic and acidic residues" evidence="18">
    <location>
        <begin position="261"/>
        <end position="272"/>
    </location>
</feature>
<dbReference type="PANTHER" id="PTHR21646:SF13">
    <property type="entry name" value="UBIQUITIN CARBOXYL-TERMINAL HYDROLASE 20"/>
    <property type="match status" value="1"/>
</dbReference>
<evidence type="ECO:0000313" key="23">
    <source>
        <dbReference type="Ensembl" id="ENSAOCP00000027035.2"/>
    </source>
</evidence>
<dbReference type="PROSITE" id="PS00973">
    <property type="entry name" value="USP_2"/>
    <property type="match status" value="1"/>
</dbReference>
<evidence type="ECO:0000256" key="5">
    <source>
        <dbReference type="ARBA" id="ARBA00022490"/>
    </source>
</evidence>
<evidence type="ECO:0000256" key="8">
    <source>
        <dbReference type="ARBA" id="ARBA00022723"/>
    </source>
</evidence>
<accession>A0A3Q1CJ78</accession>
<reference evidence="23" key="3">
    <citation type="submission" date="2025-09" db="UniProtKB">
        <authorList>
            <consortium name="Ensembl"/>
        </authorList>
    </citation>
    <scope>IDENTIFICATION</scope>
</reference>
<sequence>MSNICLNVCPHLDSIGEVTKEDLLQKSKGTCQSCGAGGPNLWACLQNDCPYVGCGESYSDHSTLHAQAKKHNLTVNLTTFRIWCYVCEREVFLESRPALVPVPAAPHHCKATEQVRVLLTSLFSTLAVKIFMGVVLLLFAGLTGMKNIGNSCYMNAALQALSNCPPLTQFFLDCSGLVRTDKKPALCKSYQKLISELWHKKRPSYVVPTSLSHGIKLVNPMFRGYAQQDTQEFLRCLMDQLHEELKEPLTECNMSGEGSDGEERRDGDRSPSEDEFLSCDSGSSSDRGEGGGVGDGELLMQDECDGVRSPAGGIVDNEASMAQPQSTPCSPVRTLQELHPKLSSSPPRSSPLRSAGPAYSFKKAQLLLSARKKKQSHYRSVISDIFDGSILSLVQCLTCDRVSTTVETFQDLSLPIPGKEDLAKLHSSIHQNLPVKTGVCPDTYGSQGWISYIMDSIRRFVVSCIPSWFWGPMVTLEDCLAAFFAADELKGDNMYSCERCKKLRNGVKYCKVLKLPEILCIHLKRFRHEVMYSFKISSHVSFPLEGLDMRPFLAKESPSQVTTYDLLSVICHHGTAGSGHYIAYCQNVINGQWYEFDDQYVTEVHETVVQNAEAYVLFYRKSSEESVRERQKVVALANMKEPSLLQFYISREWLNKFNTFAEPGPISNHTFLCQHGGIPPNKYHYIDDLVVIVPQNVWEYLYNSFGGGPAVNHLYMCAICQVEIEALAKRRKMEIDTFIKLNKEFQAEEAPTVILCISMQWFREWESFVKGKDNEPPGPIDNSKIGVMKGGHIQLKQGADYGQISEETWQYLLGIYGGGPEIAVRQTVAPADPDSLHGERKIEAETRAL</sequence>
<keyword evidence="10 16" id="KW-0863">Zinc-finger</keyword>
<dbReference type="SMART" id="SM00695">
    <property type="entry name" value="DUSP"/>
    <property type="match status" value="2"/>
</dbReference>
<comment type="subcellular location">
    <subcellularLocation>
        <location evidence="2">Cytoplasm</location>
        <location evidence="2">Cytoskeleton</location>
        <location evidence="2">Microtubule organizing center</location>
        <location evidence="2">Centrosome</location>
    </subcellularLocation>
    <subcellularLocation>
        <location evidence="3">Cytoplasm</location>
        <location evidence="3">Perinuclear region</location>
    </subcellularLocation>
</comment>
<evidence type="ECO:0000259" key="20">
    <source>
        <dbReference type="PROSITE" id="PS50235"/>
    </source>
</evidence>
<dbReference type="Pfam" id="PF06337">
    <property type="entry name" value="DUSP"/>
    <property type="match status" value="2"/>
</dbReference>
<evidence type="ECO:0000259" key="22">
    <source>
        <dbReference type="PROSITE" id="PS51283"/>
    </source>
</evidence>
<dbReference type="FunFam" id="3.30.2230.10:FF:000001">
    <property type="entry name" value="Ubiquitinyl hydrolase 1"/>
    <property type="match status" value="1"/>
</dbReference>
<dbReference type="InterPro" id="IPR001607">
    <property type="entry name" value="Znf_UBP"/>
</dbReference>
<keyword evidence="9" id="KW-0677">Repeat</keyword>
<feature type="domain" description="USP" evidence="20">
    <location>
        <begin position="143"/>
        <end position="622"/>
    </location>
</feature>
<dbReference type="InterPro" id="IPR050185">
    <property type="entry name" value="Ub_carboxyl-term_hydrolase"/>
</dbReference>
<dbReference type="EC" id="3.4.19.12" evidence="17"/>
<evidence type="ECO:0000256" key="12">
    <source>
        <dbReference type="ARBA" id="ARBA00022801"/>
    </source>
</evidence>
<dbReference type="GO" id="GO:0008270">
    <property type="term" value="F:zinc ion binding"/>
    <property type="evidence" value="ECO:0007669"/>
    <property type="project" value="UniProtKB-KW"/>
</dbReference>
<evidence type="ECO:0000256" key="14">
    <source>
        <dbReference type="ARBA" id="ARBA00022833"/>
    </source>
</evidence>
<dbReference type="GO" id="GO:0004843">
    <property type="term" value="F:cysteine-type deubiquitinase activity"/>
    <property type="evidence" value="ECO:0007669"/>
    <property type="project" value="UniProtKB-UniRule"/>
</dbReference>
<dbReference type="PANTHER" id="PTHR21646">
    <property type="entry name" value="UBIQUITIN CARBOXYL-TERMINAL HYDROLASE"/>
    <property type="match status" value="1"/>
</dbReference>
<dbReference type="GeneTree" id="ENSGT00940000158829"/>
<evidence type="ECO:0000256" key="9">
    <source>
        <dbReference type="ARBA" id="ARBA00022737"/>
    </source>
</evidence>
<evidence type="ECO:0000256" key="19">
    <source>
        <dbReference type="SAM" id="Phobius"/>
    </source>
</evidence>
<keyword evidence="6" id="KW-0254">Endocytosis</keyword>
<evidence type="ECO:0000256" key="2">
    <source>
        <dbReference type="ARBA" id="ARBA00004300"/>
    </source>
</evidence>
<evidence type="ECO:0000256" key="3">
    <source>
        <dbReference type="ARBA" id="ARBA00004556"/>
    </source>
</evidence>
<dbReference type="InterPro" id="IPR001394">
    <property type="entry name" value="Peptidase_C19_UCH"/>
</dbReference>
<evidence type="ECO:0000256" key="1">
    <source>
        <dbReference type="ARBA" id="ARBA00000707"/>
    </source>
</evidence>
<evidence type="ECO:0000256" key="17">
    <source>
        <dbReference type="RuleBase" id="RU366025"/>
    </source>
</evidence>
<keyword evidence="13 17" id="KW-0788">Thiol protease</keyword>
<feature type="region of interest" description="Disordered" evidence="18">
    <location>
        <begin position="247"/>
        <end position="315"/>
    </location>
</feature>
<dbReference type="Gene3D" id="3.30.40.10">
    <property type="entry name" value="Zinc/RING finger domain, C3HC4 (zinc finger)"/>
    <property type="match status" value="1"/>
</dbReference>
<dbReference type="Gene3D" id="3.30.2230.10">
    <property type="entry name" value="DUSP-like"/>
    <property type="match status" value="2"/>
</dbReference>
<proteinExistence type="inferred from homology"/>
<reference evidence="23" key="2">
    <citation type="submission" date="2025-08" db="UniProtKB">
        <authorList>
            <consortium name="Ensembl"/>
        </authorList>
    </citation>
    <scope>IDENTIFICATION</scope>
</reference>
<dbReference type="InterPro" id="IPR028889">
    <property type="entry name" value="USP"/>
</dbReference>
<name>A0A3Q1CJ78_AMPOC</name>
<feature type="domain" description="UBP-type" evidence="21">
    <location>
        <begin position="7"/>
        <end position="111"/>
    </location>
</feature>
<dbReference type="CDD" id="cd02674">
    <property type="entry name" value="Peptidase_C19R"/>
    <property type="match status" value="1"/>
</dbReference>
<keyword evidence="12 17" id="KW-0378">Hydrolase</keyword>
<dbReference type="Ensembl" id="ENSAOCT00000018750.2">
    <property type="protein sequence ID" value="ENSAOCP00000027035.2"/>
    <property type="gene ID" value="ENSAOCG00000015727.2"/>
</dbReference>
<dbReference type="InterPro" id="IPR006615">
    <property type="entry name" value="Pept_C19_DUSP"/>
</dbReference>
<dbReference type="InterPro" id="IPR035927">
    <property type="entry name" value="DUSP-like_sf"/>
</dbReference>
<dbReference type="GO" id="GO:0006508">
    <property type="term" value="P:proteolysis"/>
    <property type="evidence" value="ECO:0007669"/>
    <property type="project" value="UniProtKB-KW"/>
</dbReference>
<reference evidence="23 24" key="1">
    <citation type="submission" date="2022-01" db="EMBL/GenBank/DDBJ databases">
        <title>A chromosome-scale genome assembly of the false clownfish, Amphiprion ocellaris.</title>
        <authorList>
            <person name="Ryu T."/>
        </authorList>
    </citation>
    <scope>NUCLEOTIDE SEQUENCE [LARGE SCALE GENOMIC DNA]</scope>
</reference>
<keyword evidence="5" id="KW-0963">Cytoplasm</keyword>
<dbReference type="PROSITE" id="PS50235">
    <property type="entry name" value="USP_3"/>
    <property type="match status" value="1"/>
</dbReference>
<dbReference type="GO" id="GO:0006897">
    <property type="term" value="P:endocytosis"/>
    <property type="evidence" value="ECO:0007669"/>
    <property type="project" value="UniProtKB-KW"/>
</dbReference>
<dbReference type="InterPro" id="IPR013083">
    <property type="entry name" value="Znf_RING/FYVE/PHD"/>
</dbReference>
<dbReference type="PROSITE" id="PS00972">
    <property type="entry name" value="USP_1"/>
    <property type="match status" value="1"/>
</dbReference>
<keyword evidence="15" id="KW-0206">Cytoskeleton</keyword>
<dbReference type="PROSITE" id="PS51283">
    <property type="entry name" value="DUSP"/>
    <property type="match status" value="2"/>
</dbReference>
<keyword evidence="24" id="KW-1185">Reference proteome</keyword>
<dbReference type="GO" id="GO:0048471">
    <property type="term" value="C:perinuclear region of cytoplasm"/>
    <property type="evidence" value="ECO:0007669"/>
    <property type="project" value="UniProtKB-SubCell"/>
</dbReference>
<dbReference type="GO" id="GO:0005813">
    <property type="term" value="C:centrosome"/>
    <property type="evidence" value="ECO:0007669"/>
    <property type="project" value="UniProtKB-SubCell"/>
</dbReference>